<name>A0A097PBM0_CYAPA</name>
<dbReference type="Pfam" id="PF01479">
    <property type="entry name" value="S4"/>
    <property type="match status" value="1"/>
</dbReference>
<evidence type="ECO:0000256" key="6">
    <source>
        <dbReference type="PROSITE-ProRule" id="PRU00182"/>
    </source>
</evidence>
<dbReference type="GO" id="GO:0019843">
    <property type="term" value="F:rRNA binding"/>
    <property type="evidence" value="ECO:0007669"/>
    <property type="project" value="UniProtKB-KW"/>
</dbReference>
<dbReference type="InterPro" id="IPR036986">
    <property type="entry name" value="S4_RNA-bd_sf"/>
</dbReference>
<dbReference type="SUPFAM" id="SSF55174">
    <property type="entry name" value="Alpha-L RNA-binding motif"/>
    <property type="match status" value="1"/>
</dbReference>
<proteinExistence type="inferred from homology"/>
<dbReference type="InterPro" id="IPR018079">
    <property type="entry name" value="Ribosomal_uS4_CS"/>
</dbReference>
<keyword evidence="3 6" id="KW-0694">RNA-binding</keyword>
<dbReference type="AlphaFoldDB" id="A0A097PBM0"/>
<dbReference type="PANTHER" id="PTHR11831:SF30">
    <property type="entry name" value="SMALL RIBOSOMAL SUBUNIT PROTEIN US4M"/>
    <property type="match status" value="1"/>
</dbReference>
<dbReference type="InterPro" id="IPR022801">
    <property type="entry name" value="Ribosomal_uS4"/>
</dbReference>
<dbReference type="Gene3D" id="1.10.1050.10">
    <property type="entry name" value="Ribosomal Protein S4 Delta 41, Chain A, domain 1"/>
    <property type="match status" value="1"/>
</dbReference>
<evidence type="ECO:0000256" key="5">
    <source>
        <dbReference type="ARBA" id="ARBA00023274"/>
    </source>
</evidence>
<dbReference type="GO" id="GO:0042274">
    <property type="term" value="P:ribosomal small subunit biogenesis"/>
    <property type="evidence" value="ECO:0007669"/>
    <property type="project" value="TreeGrafter"/>
</dbReference>
<dbReference type="Gene3D" id="3.10.290.10">
    <property type="entry name" value="RNA-binding S4 domain"/>
    <property type="match status" value="1"/>
</dbReference>
<accession>A0A097PBM0</accession>
<dbReference type="PROSITE" id="PS50889">
    <property type="entry name" value="S4"/>
    <property type="match status" value="1"/>
</dbReference>
<keyword evidence="8" id="KW-0496">Mitochondrion</keyword>
<dbReference type="CDD" id="cd00165">
    <property type="entry name" value="S4"/>
    <property type="match status" value="1"/>
</dbReference>
<dbReference type="GO" id="GO:0003735">
    <property type="term" value="F:structural constituent of ribosome"/>
    <property type="evidence" value="ECO:0007669"/>
    <property type="project" value="TreeGrafter"/>
</dbReference>
<geneLocation type="mitochondrion" evidence="8"/>
<organism evidence="8">
    <name type="scientific">Cyanophora paradoxa</name>
    <dbReference type="NCBI Taxonomy" id="2762"/>
    <lineage>
        <taxon>Eukaryota</taxon>
        <taxon>Glaucocystophyceae</taxon>
        <taxon>Cyanophorales</taxon>
        <taxon>Cyanophoraceae</taxon>
        <taxon>Cyanophora</taxon>
    </lineage>
</organism>
<dbReference type="PANTHER" id="PTHR11831">
    <property type="entry name" value="30S 40S RIBOSOMAL PROTEIN"/>
    <property type="match status" value="1"/>
</dbReference>
<evidence type="ECO:0000313" key="8">
    <source>
        <dbReference type="EMBL" id="AIU44669.1"/>
    </source>
</evidence>
<dbReference type="EMBL" id="KM198930">
    <property type="protein sequence ID" value="AIU44669.1"/>
    <property type="molecule type" value="Genomic_DNA"/>
</dbReference>
<keyword evidence="5" id="KW-0687">Ribonucleoprotein</keyword>
<reference evidence="8" key="1">
    <citation type="journal article" date="2014" name="Mol. Phylogenet. Evol.">
        <title>Nucleotide substitution analyses of the glaucophyte Cyanophora suggest an ancestrally lower mutation rate in plastid vs mitochondrial DNA for the Archaeplastida.</title>
        <authorList>
            <person name="Smith D.R."/>
            <person name="Jackson C.J."/>
            <person name="Reyes-Prieto A."/>
        </authorList>
    </citation>
    <scope>NUCLEOTIDE SEQUENCE</scope>
    <source>
        <strain evidence="8">NIES-763</strain>
    </source>
</reference>
<dbReference type="PROSITE" id="PS00632">
    <property type="entry name" value="RIBOSOMAL_S4"/>
    <property type="match status" value="1"/>
</dbReference>
<evidence type="ECO:0000256" key="2">
    <source>
        <dbReference type="ARBA" id="ARBA00022730"/>
    </source>
</evidence>
<protein>
    <submittedName>
        <fullName evidence="8">Ribosomal protein S4</fullName>
    </submittedName>
</protein>
<gene>
    <name evidence="8" type="primary">rps4</name>
</gene>
<evidence type="ECO:0000256" key="1">
    <source>
        <dbReference type="ARBA" id="ARBA00007465"/>
    </source>
</evidence>
<evidence type="ECO:0000256" key="4">
    <source>
        <dbReference type="ARBA" id="ARBA00022980"/>
    </source>
</evidence>
<keyword evidence="4 8" id="KW-0689">Ribosomal protein</keyword>
<dbReference type="GO" id="GO:0015935">
    <property type="term" value="C:small ribosomal subunit"/>
    <property type="evidence" value="ECO:0007669"/>
    <property type="project" value="TreeGrafter"/>
</dbReference>
<feature type="domain" description="RNA-binding S4" evidence="7">
    <location>
        <begin position="103"/>
        <end position="163"/>
    </location>
</feature>
<dbReference type="InterPro" id="IPR002942">
    <property type="entry name" value="S4_RNA-bd"/>
</dbReference>
<keyword evidence="2 6" id="KW-0699">rRNA-binding</keyword>
<evidence type="ECO:0000259" key="7">
    <source>
        <dbReference type="SMART" id="SM00363"/>
    </source>
</evidence>
<evidence type="ECO:0000256" key="3">
    <source>
        <dbReference type="ARBA" id="ARBA00022884"/>
    </source>
</evidence>
<reference evidence="8" key="2">
    <citation type="submission" date="2014-07" db="EMBL/GenBank/DDBJ databases">
        <authorList>
            <person name="David S.R."/>
            <person name="Jackson C.J."/>
            <person name="Adrian R.-P."/>
        </authorList>
    </citation>
    <scope>NUCLEOTIDE SEQUENCE</scope>
    <source>
        <strain evidence="8">NIES-763</strain>
    </source>
</reference>
<sequence length="469" mass="58170">MSNYKIEKKFKRVNFWLDSTQCLKFKERLHWKLKKRKKLLHKSKNIWFNLKLYIKKIFKSFYPNLTKTQLKKYIGETINQYFLKKNKNFKNLKFTEIYHILESRLDTILLRTHIVKTPSAARQLIVHKGVFVDNCLIKNPGYLLSNGQIIHIKKLNVSFLKIQTNKKNNQYVYKKFQTILKKQHSSNYYKNFLLNKILYKIGLPSYIKFIIIRNKNYNYYMYLFNTPRLIEIPYPNKMWIQSICKRRTNKVKLKFNRVKKQKFKKNKLYKLKIKKRKKLIVIGTRLNTIYTNIRLPKNLLKKKYLSKKKQKNINKKNQRTKKNRRYYYKKYYYSQLNVLNLIKKKNNNKNKLTTINKKKFKIKKKVYNKYIKFIKSFKLKRKLKRKKLKNKLLKKNIYVKKVYNKKKNLIKKSLFQKKKKFKKKLNKWKFRKLKKKQKKEKIRIFSKNFFNILPWFFKRLKKNRLYMKK</sequence>
<dbReference type="SMART" id="SM00363">
    <property type="entry name" value="S4"/>
    <property type="match status" value="1"/>
</dbReference>
<comment type="similarity">
    <text evidence="1">Belongs to the universal ribosomal protein uS4 family.</text>
</comment>